<feature type="compositionally biased region" description="Basic and acidic residues" evidence="1">
    <location>
        <begin position="28"/>
        <end position="42"/>
    </location>
</feature>
<gene>
    <name evidence="2" type="ORF">F7O44_11785</name>
</gene>
<reference evidence="2 3" key="1">
    <citation type="submission" date="2019-11" db="EMBL/GenBank/DDBJ databases">
        <authorList>
            <person name="Li X.-J."/>
            <person name="Feng X.-M."/>
        </authorList>
    </citation>
    <scope>NUCLEOTIDE SEQUENCE [LARGE SCALE GENOMIC DNA]</scope>
    <source>
        <strain evidence="2 3">XMNu-373</strain>
    </source>
</reference>
<evidence type="ECO:0000313" key="2">
    <source>
        <dbReference type="EMBL" id="NDL57756.1"/>
    </source>
</evidence>
<dbReference type="Proteomes" id="UP000460435">
    <property type="component" value="Unassembled WGS sequence"/>
</dbReference>
<sequence>MGLWRRRPDDARSIEHAADVSGPRTHNRSADDARLPPLDLDRGAPGAPGESDQWPGEPPSVRSWRPWAALGLALVVGATAGVVGTNARHDAIQQSRVELVGGTVHIDGTGTANSADTWTAEFSVFNAGQRAVEVMELEIEGWVFVGHGGSRESVVAEPADWTTWTIRISPECDDQPTAGEATGSLTTTALVRSGAQETTTSVEFPQQRIHLRDTWTWACSGGDSGYPFVFVEAADALPRESGDDVLHTEFRLSTEAFSADAADDVDAAVVRLWAHAPGFDVTATNLPVELTTHSTVAVDIQWQLTSCSDADELDFIQLSLHVSADTSGDSARVQQNDVPVPVLMELGRMVGDVCGE</sequence>
<proteinExistence type="predicted"/>
<keyword evidence="3" id="KW-1185">Reference proteome</keyword>
<name>A0A7K3M3D3_9ACTN</name>
<comment type="caution">
    <text evidence="2">The sequence shown here is derived from an EMBL/GenBank/DDBJ whole genome shotgun (WGS) entry which is preliminary data.</text>
</comment>
<feature type="compositionally biased region" description="Basic and acidic residues" evidence="1">
    <location>
        <begin position="1"/>
        <end position="18"/>
    </location>
</feature>
<dbReference type="EMBL" id="WLZY01000003">
    <property type="protein sequence ID" value="NDL57756.1"/>
    <property type="molecule type" value="Genomic_DNA"/>
</dbReference>
<dbReference type="RefSeq" id="WP_162450419.1">
    <property type="nucleotide sequence ID" value="NZ_WLZY01000003.1"/>
</dbReference>
<accession>A0A7K3M3D3</accession>
<evidence type="ECO:0000313" key="3">
    <source>
        <dbReference type="Proteomes" id="UP000460435"/>
    </source>
</evidence>
<dbReference type="AlphaFoldDB" id="A0A7K3M3D3"/>
<protein>
    <submittedName>
        <fullName evidence="2">Uncharacterized protein</fullName>
    </submittedName>
</protein>
<feature type="region of interest" description="Disordered" evidence="1">
    <location>
        <begin position="1"/>
        <end position="62"/>
    </location>
</feature>
<organism evidence="2 3">
    <name type="scientific">Phytoactinopolyspora mesophila</name>
    <dbReference type="NCBI Taxonomy" id="2650750"/>
    <lineage>
        <taxon>Bacteria</taxon>
        <taxon>Bacillati</taxon>
        <taxon>Actinomycetota</taxon>
        <taxon>Actinomycetes</taxon>
        <taxon>Jiangellales</taxon>
        <taxon>Jiangellaceae</taxon>
        <taxon>Phytoactinopolyspora</taxon>
    </lineage>
</organism>
<evidence type="ECO:0000256" key="1">
    <source>
        <dbReference type="SAM" id="MobiDB-lite"/>
    </source>
</evidence>